<keyword evidence="1" id="KW-0862">Zinc</keyword>
<organism evidence="3">
    <name type="scientific">Loigolactobacillus rennini</name>
    <dbReference type="NCBI Taxonomy" id="238013"/>
    <lineage>
        <taxon>Bacteria</taxon>
        <taxon>Bacillati</taxon>
        <taxon>Bacillota</taxon>
        <taxon>Bacilli</taxon>
        <taxon>Lactobacillales</taxon>
        <taxon>Lactobacillaceae</taxon>
        <taxon>Loigolactobacillus</taxon>
    </lineage>
</organism>
<dbReference type="InterPro" id="IPR036866">
    <property type="entry name" value="RibonucZ/Hydroxyglut_hydro"/>
</dbReference>
<reference evidence="3" key="1">
    <citation type="submission" date="2016-11" db="EMBL/GenBank/DDBJ databases">
        <authorList>
            <person name="Jaros S."/>
            <person name="Januszkiewicz K."/>
            <person name="Wedrychowicz H."/>
        </authorList>
    </citation>
    <scope>NUCLEOTIDE SEQUENCE</scope>
    <source>
        <strain evidence="3">ACA-DC 565</strain>
    </source>
</reference>
<evidence type="ECO:0000256" key="1">
    <source>
        <dbReference type="ARBA" id="ARBA00022833"/>
    </source>
</evidence>
<accession>A0A1K2I682</accession>
<dbReference type="AlphaFoldDB" id="A0A1K2I682"/>
<evidence type="ECO:0000313" key="3">
    <source>
        <dbReference type="EMBL" id="SFZ87750.1"/>
    </source>
</evidence>
<feature type="domain" description="Metallo-beta-lactamase" evidence="2">
    <location>
        <begin position="20"/>
        <end position="213"/>
    </location>
</feature>
<name>A0A1K2I682_9LACO</name>
<protein>
    <submittedName>
        <fullName evidence="3">Metal-dependent hydrolases of the beta-lactamase superfamily I PhnP protein</fullName>
    </submittedName>
</protein>
<dbReference type="Pfam" id="PF00753">
    <property type="entry name" value="Lactamase_B"/>
    <property type="match status" value="1"/>
</dbReference>
<dbReference type="InterPro" id="IPR001279">
    <property type="entry name" value="Metallo-B-lactamas"/>
</dbReference>
<dbReference type="SMART" id="SM00849">
    <property type="entry name" value="Lactamase_B"/>
    <property type="match status" value="1"/>
</dbReference>
<proteinExistence type="predicted"/>
<dbReference type="PANTHER" id="PTHR46018:SF4">
    <property type="entry name" value="METALLO-HYDROLASE YHFI-RELATED"/>
    <property type="match status" value="1"/>
</dbReference>
<dbReference type="EMBL" id="LT634362">
    <property type="protein sequence ID" value="SFZ87750.1"/>
    <property type="molecule type" value="Genomic_DNA"/>
</dbReference>
<gene>
    <name evidence="3" type="ORF">LREN565_0863</name>
</gene>
<keyword evidence="3" id="KW-0378">Hydrolase</keyword>
<dbReference type="PANTHER" id="PTHR46018">
    <property type="entry name" value="ZINC PHOSPHODIESTERASE ELAC PROTEIN 1"/>
    <property type="match status" value="1"/>
</dbReference>
<evidence type="ECO:0000259" key="2">
    <source>
        <dbReference type="SMART" id="SM00849"/>
    </source>
</evidence>
<sequence length="248" mass="27468">MTMKLTVLGMYGGYPYHDVGTSAYLLQTANYNLLLDCGSGALLSLQHHLDPLQLDAVLLSHYHHDHIADVGVLQYYWQLHQGHKKESVLPIYGHTADPLHFAALTMQGITQGKAYQAQHKSTIGPFDITFLPTVHPVPAYAMRIVERDSGKTLVYTADTAYFDALPQFARRADLLITDTNFLKRKTGTIMHMTTTQSGLLAKDAAVKSLLISHLPQTVDFKKLKTETEVATGPDIPVTVAQKDLQLTL</sequence>
<dbReference type="SUPFAM" id="SSF56281">
    <property type="entry name" value="Metallo-hydrolase/oxidoreductase"/>
    <property type="match status" value="1"/>
</dbReference>
<dbReference type="GO" id="GO:0042781">
    <property type="term" value="F:3'-tRNA processing endoribonuclease activity"/>
    <property type="evidence" value="ECO:0007669"/>
    <property type="project" value="TreeGrafter"/>
</dbReference>
<dbReference type="CDD" id="cd07716">
    <property type="entry name" value="RNaseZ_short-form-like_MBL-fold"/>
    <property type="match status" value="1"/>
</dbReference>
<dbReference type="Gene3D" id="3.60.15.10">
    <property type="entry name" value="Ribonuclease Z/Hydroxyacylglutathione hydrolase-like"/>
    <property type="match status" value="1"/>
</dbReference>